<comment type="caution">
    <text evidence="1">The sequence shown here is derived from an EMBL/GenBank/DDBJ whole genome shotgun (WGS) entry which is preliminary data.</text>
</comment>
<gene>
    <name evidence="1" type="ORF">D7Z26_27050</name>
</gene>
<dbReference type="Proteomes" id="UP000282076">
    <property type="component" value="Unassembled WGS sequence"/>
</dbReference>
<proteinExistence type="predicted"/>
<protein>
    <submittedName>
        <fullName evidence="1">Uncharacterized protein</fullName>
    </submittedName>
</protein>
<name>A0A494X6L5_9BACL</name>
<evidence type="ECO:0000313" key="1">
    <source>
        <dbReference type="EMBL" id="RKP43906.1"/>
    </source>
</evidence>
<organism evidence="1 2">
    <name type="scientific">Cohnella endophytica</name>
    <dbReference type="NCBI Taxonomy" id="2419778"/>
    <lineage>
        <taxon>Bacteria</taxon>
        <taxon>Bacillati</taxon>
        <taxon>Bacillota</taxon>
        <taxon>Bacilli</taxon>
        <taxon>Bacillales</taxon>
        <taxon>Paenibacillaceae</taxon>
        <taxon>Cohnella</taxon>
    </lineage>
</organism>
<evidence type="ECO:0000313" key="2">
    <source>
        <dbReference type="Proteomes" id="UP000282076"/>
    </source>
</evidence>
<sequence>MDRAINPKDGLVYKIDEWLKLFSADQSGLCIVCGNKLEVRAESTVSTTTHFWHSVRGSNCPTIQANSTPYVNLLPSEEDEANALKVKSDFTQRFYEVFLKCDLLCAGLKFEEFKELVELANTKRIWYYRDLTLDFLPYIFLTLKKFSSRDSRFRDNSFYFVFEPNLKSYNELWIDKKIRKKIWKVESVTYSEKVNGVSKDKRKQVVTEYDIDSIYPSEPVWVTRSRTTIQKLINLK</sequence>
<dbReference type="RefSeq" id="WP_120980151.1">
    <property type="nucleotide sequence ID" value="NZ_RBZM01000023.1"/>
</dbReference>
<reference evidence="1 2" key="1">
    <citation type="submission" date="2018-10" db="EMBL/GenBank/DDBJ databases">
        <title>Cohnella sp. M2MS4P-1, whole genome shotgun sequence.</title>
        <authorList>
            <person name="Tuo L."/>
        </authorList>
    </citation>
    <scope>NUCLEOTIDE SEQUENCE [LARGE SCALE GENOMIC DNA]</scope>
    <source>
        <strain evidence="1 2">M2MS4P-1</strain>
    </source>
</reference>
<dbReference type="OrthoDB" id="2610792at2"/>
<keyword evidence="2" id="KW-1185">Reference proteome</keyword>
<accession>A0A494X6L5</accession>
<dbReference type="EMBL" id="RBZM01000023">
    <property type="protein sequence ID" value="RKP43906.1"/>
    <property type="molecule type" value="Genomic_DNA"/>
</dbReference>
<dbReference type="AlphaFoldDB" id="A0A494X6L5"/>